<sequence length="158" mass="18737">MASFYEVVNRILRPYYTYILITVLLIVFLLGAYYAYTNFYTKKMENKNNKFSDVANANTRSNEVIIYFFNVDWCPHCKTAKPEWEKFAKLYDGKPKGEYVIKCINYNCTDETSEVTQTINKYNIDSYPTIKMLKDNQTIDFDAKITRDHLEQFVETMI</sequence>
<feature type="transmembrane region" description="Helical" evidence="1">
    <location>
        <begin position="15"/>
        <end position="36"/>
    </location>
</feature>
<dbReference type="PANTHER" id="PTHR45815:SF3">
    <property type="entry name" value="PROTEIN DISULFIDE-ISOMERASE A6"/>
    <property type="match status" value="1"/>
</dbReference>
<dbReference type="PANTHER" id="PTHR45815">
    <property type="entry name" value="PROTEIN DISULFIDE-ISOMERASE A6"/>
    <property type="match status" value="1"/>
</dbReference>
<evidence type="ECO:0000256" key="1">
    <source>
        <dbReference type="SAM" id="Phobius"/>
    </source>
</evidence>
<dbReference type="Pfam" id="PF00085">
    <property type="entry name" value="Thioredoxin"/>
    <property type="match status" value="1"/>
</dbReference>
<proteinExistence type="predicted"/>
<dbReference type="PROSITE" id="PS51352">
    <property type="entry name" value="THIOREDOXIN_2"/>
    <property type="match status" value="1"/>
</dbReference>
<reference evidence="3" key="1">
    <citation type="journal article" date="2020" name="Nature">
        <title>Giant virus diversity and host interactions through global metagenomics.</title>
        <authorList>
            <person name="Schulz F."/>
            <person name="Roux S."/>
            <person name="Paez-Espino D."/>
            <person name="Jungbluth S."/>
            <person name="Walsh D.A."/>
            <person name="Denef V.J."/>
            <person name="McMahon K.D."/>
            <person name="Konstantinidis K.T."/>
            <person name="Eloe-Fadrosh E.A."/>
            <person name="Kyrpides N.C."/>
            <person name="Woyke T."/>
        </authorList>
    </citation>
    <scope>NUCLEOTIDE SEQUENCE</scope>
    <source>
        <strain evidence="3">GVMAG-M-3300023179-90</strain>
    </source>
</reference>
<dbReference type="EMBL" id="MN739924">
    <property type="protein sequence ID" value="QHT77979.1"/>
    <property type="molecule type" value="Genomic_DNA"/>
</dbReference>
<dbReference type="CDD" id="cd02961">
    <property type="entry name" value="PDI_a_family"/>
    <property type="match status" value="1"/>
</dbReference>
<dbReference type="AlphaFoldDB" id="A0A6C0HBU8"/>
<keyword evidence="1" id="KW-0472">Membrane</keyword>
<name>A0A6C0HBU8_9ZZZZ</name>
<keyword evidence="1" id="KW-0812">Transmembrane</keyword>
<dbReference type="GO" id="GO:0005788">
    <property type="term" value="C:endoplasmic reticulum lumen"/>
    <property type="evidence" value="ECO:0007669"/>
    <property type="project" value="TreeGrafter"/>
</dbReference>
<dbReference type="SUPFAM" id="SSF52833">
    <property type="entry name" value="Thioredoxin-like"/>
    <property type="match status" value="1"/>
</dbReference>
<dbReference type="InterPro" id="IPR036249">
    <property type="entry name" value="Thioredoxin-like_sf"/>
</dbReference>
<accession>A0A6C0HBU8</accession>
<dbReference type="InterPro" id="IPR013766">
    <property type="entry name" value="Thioredoxin_domain"/>
</dbReference>
<dbReference type="GO" id="GO:0034976">
    <property type="term" value="P:response to endoplasmic reticulum stress"/>
    <property type="evidence" value="ECO:0007669"/>
    <property type="project" value="TreeGrafter"/>
</dbReference>
<feature type="domain" description="Thioredoxin" evidence="2">
    <location>
        <begin position="30"/>
        <end position="158"/>
    </location>
</feature>
<dbReference type="GO" id="GO:0015035">
    <property type="term" value="F:protein-disulfide reductase activity"/>
    <property type="evidence" value="ECO:0007669"/>
    <property type="project" value="TreeGrafter"/>
</dbReference>
<evidence type="ECO:0000313" key="3">
    <source>
        <dbReference type="EMBL" id="QHT77979.1"/>
    </source>
</evidence>
<keyword evidence="1" id="KW-1133">Transmembrane helix</keyword>
<dbReference type="Gene3D" id="3.40.30.10">
    <property type="entry name" value="Glutaredoxin"/>
    <property type="match status" value="1"/>
</dbReference>
<organism evidence="3">
    <name type="scientific">viral metagenome</name>
    <dbReference type="NCBI Taxonomy" id="1070528"/>
    <lineage>
        <taxon>unclassified sequences</taxon>
        <taxon>metagenomes</taxon>
        <taxon>organismal metagenomes</taxon>
    </lineage>
</organism>
<protein>
    <recommendedName>
        <fullName evidence="2">Thioredoxin domain-containing protein</fullName>
    </recommendedName>
</protein>
<evidence type="ECO:0000259" key="2">
    <source>
        <dbReference type="PROSITE" id="PS51352"/>
    </source>
</evidence>